<reference evidence="2" key="2">
    <citation type="submission" date="2020-11" db="EMBL/GenBank/DDBJ databases">
        <authorList>
            <consortium name="DOE Joint Genome Institute"/>
            <person name="Kuo A."/>
            <person name="Miyauchi S."/>
            <person name="Kiss E."/>
            <person name="Drula E."/>
            <person name="Kohler A."/>
            <person name="Sanchez-Garcia M."/>
            <person name="Andreopoulos B."/>
            <person name="Barry K.W."/>
            <person name="Bonito G."/>
            <person name="Buee M."/>
            <person name="Carver A."/>
            <person name="Chen C."/>
            <person name="Cichocki N."/>
            <person name="Clum A."/>
            <person name="Culley D."/>
            <person name="Crous P.W."/>
            <person name="Fauchery L."/>
            <person name="Girlanda M."/>
            <person name="Hayes R."/>
            <person name="Keri Z."/>
            <person name="Labutti K."/>
            <person name="Lipzen A."/>
            <person name="Lombard V."/>
            <person name="Magnuson J."/>
            <person name="Maillard F."/>
            <person name="Morin E."/>
            <person name="Murat C."/>
            <person name="Nolan M."/>
            <person name="Ohm R."/>
            <person name="Pangilinan J."/>
            <person name="Pereira M."/>
            <person name="Perotto S."/>
            <person name="Peter M."/>
            <person name="Riley R."/>
            <person name="Sitrit Y."/>
            <person name="Stielow B."/>
            <person name="Szollosi G."/>
            <person name="Zifcakova L."/>
            <person name="Stursova M."/>
            <person name="Spatafora J.W."/>
            <person name="Tedersoo L."/>
            <person name="Vaario L.-M."/>
            <person name="Yamada A."/>
            <person name="Yan M."/>
            <person name="Wang P."/>
            <person name="Xu J."/>
            <person name="Bruns T."/>
            <person name="Baldrian P."/>
            <person name="Vilgalys R."/>
            <person name="Henrissat B."/>
            <person name="Grigoriev I.V."/>
            <person name="Hibbett D."/>
            <person name="Nagy L.G."/>
            <person name="Martin F.M."/>
        </authorList>
    </citation>
    <scope>NUCLEOTIDE SEQUENCE</scope>
    <source>
        <strain evidence="2">UH-Tt-Lm1</strain>
    </source>
</reference>
<dbReference type="AlphaFoldDB" id="A0A9P6L7J4"/>
<dbReference type="Proteomes" id="UP000736335">
    <property type="component" value="Unassembled WGS sequence"/>
</dbReference>
<gene>
    <name evidence="2" type="ORF">BJ322DRAFT_1005565</name>
</gene>
<evidence type="ECO:0000256" key="1">
    <source>
        <dbReference type="SAM" id="MobiDB-lite"/>
    </source>
</evidence>
<organism evidence="2 3">
    <name type="scientific">Thelephora terrestris</name>
    <dbReference type="NCBI Taxonomy" id="56493"/>
    <lineage>
        <taxon>Eukaryota</taxon>
        <taxon>Fungi</taxon>
        <taxon>Dikarya</taxon>
        <taxon>Basidiomycota</taxon>
        <taxon>Agaricomycotina</taxon>
        <taxon>Agaricomycetes</taxon>
        <taxon>Thelephorales</taxon>
        <taxon>Thelephoraceae</taxon>
        <taxon>Thelephora</taxon>
    </lineage>
</organism>
<evidence type="ECO:0000313" key="3">
    <source>
        <dbReference type="Proteomes" id="UP000736335"/>
    </source>
</evidence>
<feature type="compositionally biased region" description="Low complexity" evidence="1">
    <location>
        <begin position="270"/>
        <end position="279"/>
    </location>
</feature>
<feature type="compositionally biased region" description="Polar residues" evidence="1">
    <location>
        <begin position="22"/>
        <end position="31"/>
    </location>
</feature>
<evidence type="ECO:0000313" key="2">
    <source>
        <dbReference type="EMBL" id="KAF9786066.1"/>
    </source>
</evidence>
<dbReference type="OrthoDB" id="21648at2759"/>
<keyword evidence="3" id="KW-1185">Reference proteome</keyword>
<name>A0A9P6L7J4_9AGAM</name>
<feature type="compositionally biased region" description="Basic residues" evidence="1">
    <location>
        <begin position="35"/>
        <end position="44"/>
    </location>
</feature>
<feature type="compositionally biased region" description="Basic and acidic residues" evidence="1">
    <location>
        <begin position="45"/>
        <end position="73"/>
    </location>
</feature>
<comment type="caution">
    <text evidence="2">The sequence shown here is derived from an EMBL/GenBank/DDBJ whole genome shotgun (WGS) entry which is preliminary data.</text>
</comment>
<feature type="compositionally biased region" description="Low complexity" evidence="1">
    <location>
        <begin position="1"/>
        <end position="14"/>
    </location>
</feature>
<protein>
    <submittedName>
        <fullName evidence="2">Uncharacterized protein</fullName>
    </submittedName>
</protein>
<dbReference type="EMBL" id="WIUZ02000006">
    <property type="protein sequence ID" value="KAF9786066.1"/>
    <property type="molecule type" value="Genomic_DNA"/>
</dbReference>
<accession>A0A9P6L7J4</accession>
<sequence length="680" mass="74115">MARTTRSTATTATTQPDKDKLSPTSDDAQSTSLLKNKKSKKRKRDSVIEHEDQPATKLPRQEEDASHSPKTEDLQSPPPTISETYLDSDLAHQILETLEMLDTQGLLDRVFPLSEDQPESSCSLRTLLQDSSSHSLRALRAAIQHLYPISLNSRSPPNTPSAHQLRFCNLALSLLDQASQLNPCIALDTENVLTADRPECSTAAATRRKYALMQKFPSGEWWTSLNSDIISQGTDLKSLSTGHAELVAIFPAPSSSSLPPEPRTLKHYTSSRTPSGTSTPVPPKHRYVSRGSFLDYGPYFSFAPTFDQGGREIGRSVYGEVLWRERGNRLKLKALKKKQLTESHLPDVIMEDAGSTEQCFLGGEDWHETLKDFLSVSSLKTTLDELEVQDSVQELLERNAKALARLEELQLRRYGDPSGFKPVEVGSEEWETAHAIFDSLTLLMSTRPRSLTDESLTPPPSVLRQLYRTLPLDPSPGYHGTLPPIPTSRTTALRDDHTVHLKSGALTAIDPALTSTPSRSVVPTKVQTTSITAAPTPTHSHLHTPAVALPTTLPYTYSAAGYQNTVPYASTYGTYTPTQGSYYHSYGSTATGYSSWYGGAYGQAGTPGRGTPTPITTAVPVQVYPPPGGTYQPQPHRAVANTMLSTPTKGGWGGGVGATTYATPVVLPSQVRTGSHQALR</sequence>
<feature type="region of interest" description="Disordered" evidence="1">
    <location>
        <begin position="255"/>
        <end position="284"/>
    </location>
</feature>
<proteinExistence type="predicted"/>
<reference evidence="2" key="1">
    <citation type="journal article" date="2020" name="Nat. Commun.">
        <title>Large-scale genome sequencing of mycorrhizal fungi provides insights into the early evolution of symbiotic traits.</title>
        <authorList>
            <person name="Miyauchi S."/>
            <person name="Kiss E."/>
            <person name="Kuo A."/>
            <person name="Drula E."/>
            <person name="Kohler A."/>
            <person name="Sanchez-Garcia M."/>
            <person name="Morin E."/>
            <person name="Andreopoulos B."/>
            <person name="Barry K.W."/>
            <person name="Bonito G."/>
            <person name="Buee M."/>
            <person name="Carver A."/>
            <person name="Chen C."/>
            <person name="Cichocki N."/>
            <person name="Clum A."/>
            <person name="Culley D."/>
            <person name="Crous P.W."/>
            <person name="Fauchery L."/>
            <person name="Girlanda M."/>
            <person name="Hayes R.D."/>
            <person name="Keri Z."/>
            <person name="LaButti K."/>
            <person name="Lipzen A."/>
            <person name="Lombard V."/>
            <person name="Magnuson J."/>
            <person name="Maillard F."/>
            <person name="Murat C."/>
            <person name="Nolan M."/>
            <person name="Ohm R.A."/>
            <person name="Pangilinan J."/>
            <person name="Pereira M.F."/>
            <person name="Perotto S."/>
            <person name="Peter M."/>
            <person name="Pfister S."/>
            <person name="Riley R."/>
            <person name="Sitrit Y."/>
            <person name="Stielow J.B."/>
            <person name="Szollosi G."/>
            <person name="Zifcakova L."/>
            <person name="Stursova M."/>
            <person name="Spatafora J.W."/>
            <person name="Tedersoo L."/>
            <person name="Vaario L.M."/>
            <person name="Yamada A."/>
            <person name="Yan M."/>
            <person name="Wang P."/>
            <person name="Xu J."/>
            <person name="Bruns T."/>
            <person name="Baldrian P."/>
            <person name="Vilgalys R."/>
            <person name="Dunand C."/>
            <person name="Henrissat B."/>
            <person name="Grigoriev I.V."/>
            <person name="Hibbett D."/>
            <person name="Nagy L.G."/>
            <person name="Martin F.M."/>
        </authorList>
    </citation>
    <scope>NUCLEOTIDE SEQUENCE</scope>
    <source>
        <strain evidence="2">UH-Tt-Lm1</strain>
    </source>
</reference>
<feature type="region of interest" description="Disordered" evidence="1">
    <location>
        <begin position="1"/>
        <end position="84"/>
    </location>
</feature>